<dbReference type="RefSeq" id="XP_016611402.1">
    <property type="nucleotide sequence ID" value="XM_016750697.1"/>
</dbReference>
<dbReference type="InterPro" id="IPR028082">
    <property type="entry name" value="Peripla_BP_I"/>
</dbReference>
<dbReference type="GO" id="GO:0046872">
    <property type="term" value="F:metal ion binding"/>
    <property type="evidence" value="ECO:0007669"/>
    <property type="project" value="UniProtKB-KW"/>
</dbReference>
<dbReference type="GO" id="GO:0007165">
    <property type="term" value="P:signal transduction"/>
    <property type="evidence" value="ECO:0007669"/>
    <property type="project" value="InterPro"/>
</dbReference>
<evidence type="ECO:0000256" key="2">
    <source>
        <dbReference type="ARBA" id="ARBA00022692"/>
    </source>
</evidence>
<dbReference type="SUPFAM" id="SSF53822">
    <property type="entry name" value="Periplasmic binding protein-like I"/>
    <property type="match status" value="1"/>
</dbReference>
<dbReference type="PROSITE" id="PS51845">
    <property type="entry name" value="PDEASE_I_2"/>
    <property type="match status" value="1"/>
</dbReference>
<dbReference type="InterPro" id="IPR023088">
    <property type="entry name" value="PDEase"/>
</dbReference>
<dbReference type="STRING" id="645134.A0A0L0HQM0"/>
<dbReference type="CDD" id="cd00077">
    <property type="entry name" value="HDc"/>
    <property type="match status" value="1"/>
</dbReference>
<evidence type="ECO:0000313" key="14">
    <source>
        <dbReference type="EMBL" id="KND03363.1"/>
    </source>
</evidence>
<dbReference type="GeneID" id="27685994"/>
<feature type="region of interest" description="Disordered" evidence="11">
    <location>
        <begin position="607"/>
        <end position="667"/>
    </location>
</feature>
<feature type="binding site" evidence="9">
    <location>
        <position position="843"/>
    </location>
    <ligand>
        <name>Zn(2+)</name>
        <dbReference type="ChEBI" id="CHEBI:29105"/>
        <label>1</label>
    </ligand>
</feature>
<feature type="region of interest" description="Disordered" evidence="11">
    <location>
        <begin position="1055"/>
        <end position="1156"/>
    </location>
</feature>
<dbReference type="VEuPathDB" id="FungiDB:SPPG_02406"/>
<dbReference type="PANTHER" id="PTHR11347">
    <property type="entry name" value="CYCLIC NUCLEOTIDE PHOSPHODIESTERASE"/>
    <property type="match status" value="1"/>
</dbReference>
<feature type="binding site" evidence="9">
    <location>
        <position position="844"/>
    </location>
    <ligand>
        <name>Zn(2+)</name>
        <dbReference type="ChEBI" id="CHEBI:29105"/>
        <label>1</label>
    </ligand>
</feature>
<dbReference type="InParanoid" id="A0A0L0HQM0"/>
<evidence type="ECO:0000256" key="4">
    <source>
        <dbReference type="ARBA" id="ARBA00022801"/>
    </source>
</evidence>
<dbReference type="GO" id="GO:0016020">
    <property type="term" value="C:membrane"/>
    <property type="evidence" value="ECO:0007669"/>
    <property type="project" value="UniProtKB-SubCell"/>
</dbReference>
<feature type="binding site" evidence="8">
    <location>
        <position position="957"/>
    </location>
    <ligand>
        <name>AMP</name>
        <dbReference type="ChEBI" id="CHEBI:456215"/>
    </ligand>
</feature>
<comment type="subcellular location">
    <subcellularLocation>
        <location evidence="1">Membrane</location>
    </subcellularLocation>
</comment>
<dbReference type="InterPro" id="IPR001828">
    <property type="entry name" value="ANF_lig-bd_rcpt"/>
</dbReference>
<keyword evidence="15" id="KW-1185">Reference proteome</keyword>
<dbReference type="SUPFAM" id="SSF109604">
    <property type="entry name" value="HD-domain/PDEase-like"/>
    <property type="match status" value="1"/>
</dbReference>
<evidence type="ECO:0000256" key="1">
    <source>
        <dbReference type="ARBA" id="ARBA00004370"/>
    </source>
</evidence>
<feature type="compositionally biased region" description="Polar residues" evidence="11">
    <location>
        <begin position="1078"/>
        <end position="1095"/>
    </location>
</feature>
<feature type="binding site" evidence="8">
    <location>
        <position position="1008"/>
    </location>
    <ligand>
        <name>AMP</name>
        <dbReference type="ChEBI" id="CHEBI:456215"/>
    </ligand>
</feature>
<dbReference type="EMBL" id="KQ257452">
    <property type="protein sequence ID" value="KND03363.1"/>
    <property type="molecule type" value="Genomic_DNA"/>
</dbReference>
<feature type="binding site" evidence="8">
    <location>
        <begin position="803"/>
        <end position="807"/>
    </location>
    <ligand>
        <name>AMP</name>
        <dbReference type="ChEBI" id="CHEBI:456215"/>
    </ligand>
</feature>
<dbReference type="OrthoDB" id="546632at2759"/>
<feature type="binding site" evidence="9">
    <location>
        <position position="844"/>
    </location>
    <ligand>
        <name>Zn(2+)</name>
        <dbReference type="ChEBI" id="CHEBI:29105"/>
        <label>2</label>
    </ligand>
</feature>
<dbReference type="PROSITE" id="PS00126">
    <property type="entry name" value="PDEASE_I_1"/>
    <property type="match status" value="1"/>
</dbReference>
<feature type="binding site" evidence="9">
    <location>
        <position position="807"/>
    </location>
    <ligand>
        <name>Zn(2+)</name>
        <dbReference type="ChEBI" id="CHEBI:29105"/>
        <label>1</label>
    </ligand>
</feature>
<keyword evidence="12" id="KW-0732">Signal</keyword>
<feature type="domain" description="PDEase" evidence="13">
    <location>
        <begin position="728"/>
        <end position="1054"/>
    </location>
</feature>
<evidence type="ECO:0000256" key="5">
    <source>
        <dbReference type="ARBA" id="ARBA00022989"/>
    </source>
</evidence>
<keyword evidence="4 10" id="KW-0378">Hydrolase</keyword>
<dbReference type="InterPro" id="IPR002073">
    <property type="entry name" value="PDEase_catalytic_dom"/>
</dbReference>
<dbReference type="PRINTS" id="PR00387">
    <property type="entry name" value="PDIESTERASE1"/>
</dbReference>
<evidence type="ECO:0000313" key="15">
    <source>
        <dbReference type="Proteomes" id="UP000053201"/>
    </source>
</evidence>
<keyword evidence="2" id="KW-0812">Transmembrane</keyword>
<feature type="compositionally biased region" description="Polar residues" evidence="11">
    <location>
        <begin position="620"/>
        <end position="629"/>
    </location>
</feature>
<evidence type="ECO:0000256" key="7">
    <source>
        <dbReference type="PIRSR" id="PIRSR623088-1"/>
    </source>
</evidence>
<name>A0A0L0HQM0_SPIPD</name>
<dbReference type="InterPro" id="IPR036971">
    <property type="entry name" value="PDEase_catalytic_dom_sf"/>
</dbReference>
<organism evidence="14 15">
    <name type="scientific">Spizellomyces punctatus (strain DAOM BR117)</name>
    <dbReference type="NCBI Taxonomy" id="645134"/>
    <lineage>
        <taxon>Eukaryota</taxon>
        <taxon>Fungi</taxon>
        <taxon>Fungi incertae sedis</taxon>
        <taxon>Chytridiomycota</taxon>
        <taxon>Chytridiomycota incertae sedis</taxon>
        <taxon>Chytridiomycetes</taxon>
        <taxon>Spizellomycetales</taxon>
        <taxon>Spizellomycetaceae</taxon>
        <taxon>Spizellomyces</taxon>
    </lineage>
</organism>
<feature type="compositionally biased region" description="Low complexity" evidence="11">
    <location>
        <begin position="1096"/>
        <end position="1122"/>
    </location>
</feature>
<feature type="binding site" evidence="8">
    <location>
        <position position="844"/>
    </location>
    <ligand>
        <name>AMP</name>
        <dbReference type="ChEBI" id="CHEBI:456215"/>
    </ligand>
</feature>
<sequence length="1199" mass="132077">MRTRLKALVWLWMGGCLAVAVSGSDYGEQAPLKAIVAPSLEVTTGGGYAEGRIWDGVEEREETFEMAELMRRQSSLPSLVVGYLVPQVDPCNAPLVDWFRVVVDDLQGAGILAGANITIVRGVTANQRPLQGQLATDMATGQNAIGFLGVDSSFAEDGAYGASVYHIPLCDGSTLSRSLSLSSVYSTYFRTIPDFLQRVLAGTKFIRSQNWMRYTALVGYTYDSETLNALPQEDLKRASLELFVPALEQGHPDYTPQLQRIKNSGMSILQCDMDGPTLAAVLTIASNLNMINRNYVWIIPGDAYDFIIRTNVTLVPLMEGAIVISSIRGRGPVWDSLVSRWRTPAFMERYPLLQQYATPPSHYLPFHTCLDLLLRGYDRLLHQNNNQTLQDLAAGWKGSVLPRVDVPRNFTFPDYQTITGVVSFNGNTRVGHFTYSYIANGVLIDFATSIGDAAMNFSAPVLYFGSTTIPPDTISGDHDDESHFWMIHVVLPITVCFGTFILVGAGVAFWRWKRHKRQRELPPTKPLGHFPKLDTRGPAQKAMEILQESKDPAKKRKLSAKEIDFIIDVLNSGGAFNPNLDRMEGAEGAKVDAETRAWVLDILAASPSSHGPNGMVAPVSRQSSDSANNVDPRRMSKGAGMEKGGSQSERSRSSIADGVASAGTTPSGFELGVLRQRRGSLMGSTGRRVSIRPQDSIESTRSGLFSSHPLEECPSQEIPTQSIPTDLDLIDQVKIMDYLTVWYHSWNFDMFQFAEMTNGHPLYYSGVYLVQSSQALGQLQLDMEKFKRWILLMEAEYHPHPYHNAIHAADVLHALNYLLLEDPLAVHYTPLEVLALLMGAVGHDIDHPGFNNNFLVKSHHPWAILYCDSSVLELHHCAHLFSMTLSSPWNIFADLTNDEYDELRRVVIRVILATDMGKHFEYINKFKSKITAGQLVKLDQIPENRIVIAEIAMKCSDLCNPTKTFALSSKWTEAVMEEFYRQGDKERELGLPISQFMDRSNTNVPKCQIGFIDILVAPLYDAWNTFHANEEKTAKIVREIGKNRSKWVGLTLSQTISPQQQQQQQGGGQSMAGASNHGLAQSAVSIASRNPTRQTSAQQQGQGLPSLSGSSGGLAPPSSGSLNQSTLDNLPSLPVLPLGASRPPRTPTGSLGRVGNNRISDTVADIRDKGGIIMNTGDVKIDGQPMAHLLLLDGADDKV</sequence>
<accession>A0A0L0HQM0</accession>
<gene>
    <name evidence="14" type="ORF">SPPG_02406</name>
</gene>
<dbReference type="GO" id="GO:0004114">
    <property type="term" value="F:3',5'-cyclic-nucleotide phosphodiesterase activity"/>
    <property type="evidence" value="ECO:0007669"/>
    <property type="project" value="InterPro"/>
</dbReference>
<reference evidence="14 15" key="1">
    <citation type="submission" date="2009-08" db="EMBL/GenBank/DDBJ databases">
        <title>The Genome Sequence of Spizellomyces punctatus strain DAOM BR117.</title>
        <authorList>
            <consortium name="The Broad Institute Genome Sequencing Platform"/>
            <person name="Russ C."/>
            <person name="Cuomo C."/>
            <person name="Shea T."/>
            <person name="Young S.K."/>
            <person name="Zeng Q."/>
            <person name="Koehrsen M."/>
            <person name="Haas B."/>
            <person name="Borodovsky M."/>
            <person name="Guigo R."/>
            <person name="Alvarado L."/>
            <person name="Berlin A."/>
            <person name="Bochicchio J."/>
            <person name="Borenstein D."/>
            <person name="Chapman S."/>
            <person name="Chen Z."/>
            <person name="Engels R."/>
            <person name="Freedman E."/>
            <person name="Gellesch M."/>
            <person name="Goldberg J."/>
            <person name="Griggs A."/>
            <person name="Gujja S."/>
            <person name="Heiman D."/>
            <person name="Hepburn T."/>
            <person name="Howarth C."/>
            <person name="Jen D."/>
            <person name="Larson L."/>
            <person name="Lewis B."/>
            <person name="Mehta T."/>
            <person name="Park D."/>
            <person name="Pearson M."/>
            <person name="Roberts A."/>
            <person name="Saif S."/>
            <person name="Shenoy N."/>
            <person name="Sisk P."/>
            <person name="Stolte C."/>
            <person name="Sykes S."/>
            <person name="Thomson T."/>
            <person name="Walk T."/>
            <person name="White J."/>
            <person name="Yandava C."/>
            <person name="Burger G."/>
            <person name="Gray M.W."/>
            <person name="Holland P.W.H."/>
            <person name="King N."/>
            <person name="Lang F.B.F."/>
            <person name="Roger A.J."/>
            <person name="Ruiz-Trillo I."/>
            <person name="Lander E."/>
            <person name="Nusbaum C."/>
        </authorList>
    </citation>
    <scope>NUCLEOTIDE SEQUENCE [LARGE SCALE GENOMIC DNA]</scope>
    <source>
        <strain evidence="14 15">DAOM BR117</strain>
    </source>
</reference>
<evidence type="ECO:0000259" key="13">
    <source>
        <dbReference type="PROSITE" id="PS51845"/>
    </source>
</evidence>
<keyword evidence="6" id="KW-0472">Membrane</keyword>
<feature type="chain" id="PRO_5005540210" description="Phosphodiesterase" evidence="12">
    <location>
        <begin position="24"/>
        <end position="1199"/>
    </location>
</feature>
<evidence type="ECO:0000256" key="3">
    <source>
        <dbReference type="ARBA" id="ARBA00022723"/>
    </source>
</evidence>
<evidence type="ECO:0000256" key="11">
    <source>
        <dbReference type="SAM" id="MobiDB-lite"/>
    </source>
</evidence>
<evidence type="ECO:0000256" key="10">
    <source>
        <dbReference type="RuleBase" id="RU363067"/>
    </source>
</evidence>
<proteinExistence type="inferred from homology"/>
<keyword evidence="5" id="KW-1133">Transmembrane helix</keyword>
<evidence type="ECO:0000256" key="8">
    <source>
        <dbReference type="PIRSR" id="PIRSR623088-2"/>
    </source>
</evidence>
<dbReference type="eggNOG" id="KOG3689">
    <property type="taxonomic scope" value="Eukaryota"/>
</dbReference>
<evidence type="ECO:0000256" key="9">
    <source>
        <dbReference type="PIRSR" id="PIRSR623088-3"/>
    </source>
</evidence>
<dbReference type="Proteomes" id="UP000053201">
    <property type="component" value="Unassembled WGS sequence"/>
</dbReference>
<dbReference type="EC" id="3.1.4.-" evidence="10"/>
<feature type="binding site" evidence="9">
    <location>
        <position position="957"/>
    </location>
    <ligand>
        <name>Zn(2+)</name>
        <dbReference type="ChEBI" id="CHEBI:29105"/>
        <label>1</label>
    </ligand>
</feature>
<dbReference type="InterPro" id="IPR023174">
    <property type="entry name" value="PDEase_CS"/>
</dbReference>
<evidence type="ECO:0000256" key="6">
    <source>
        <dbReference type="ARBA" id="ARBA00023136"/>
    </source>
</evidence>
<comment type="similarity">
    <text evidence="10">Belongs to the cyclic nucleotide phosphodiesterase family.</text>
</comment>
<feature type="signal peptide" evidence="12">
    <location>
        <begin position="1"/>
        <end position="23"/>
    </location>
</feature>
<feature type="compositionally biased region" description="Polar residues" evidence="11">
    <location>
        <begin position="696"/>
        <end position="705"/>
    </location>
</feature>
<dbReference type="Gene3D" id="3.40.50.2300">
    <property type="match status" value="2"/>
</dbReference>
<comment type="cofactor">
    <cofactor evidence="10">
        <name>a divalent metal cation</name>
        <dbReference type="ChEBI" id="CHEBI:60240"/>
    </cofactor>
    <text evidence="10">Binds 2 divalent metal cations per subunit. Site 1 may preferentially bind zinc ions, while site 2 has a preference for magnesium and/or manganese ions.</text>
</comment>
<dbReference type="Pfam" id="PF01094">
    <property type="entry name" value="ANF_receptor"/>
    <property type="match status" value="1"/>
</dbReference>
<keyword evidence="3 9" id="KW-0479">Metal-binding</keyword>
<dbReference type="Gene3D" id="1.10.1300.10">
    <property type="entry name" value="3'5'-cyclic nucleotide phosphodiesterase, catalytic domain"/>
    <property type="match status" value="1"/>
</dbReference>
<feature type="region of interest" description="Disordered" evidence="11">
    <location>
        <begin position="694"/>
        <end position="718"/>
    </location>
</feature>
<dbReference type="Pfam" id="PF00233">
    <property type="entry name" value="PDEase_I"/>
    <property type="match status" value="1"/>
</dbReference>
<dbReference type="InterPro" id="IPR003607">
    <property type="entry name" value="HD/PDEase_dom"/>
</dbReference>
<dbReference type="SMART" id="SM00471">
    <property type="entry name" value="HDc"/>
    <property type="match status" value="1"/>
</dbReference>
<dbReference type="AlphaFoldDB" id="A0A0L0HQM0"/>
<protein>
    <recommendedName>
        <fullName evidence="10">Phosphodiesterase</fullName>
        <ecNumber evidence="10">3.1.4.-</ecNumber>
    </recommendedName>
</protein>
<evidence type="ECO:0000256" key="12">
    <source>
        <dbReference type="SAM" id="SignalP"/>
    </source>
</evidence>
<feature type="active site" description="Proton donor" evidence="7">
    <location>
        <position position="803"/>
    </location>
</feature>